<name>A0A0F0IH13_ASPPU</name>
<reference evidence="7 8" key="1">
    <citation type="submission" date="2015-02" db="EMBL/GenBank/DDBJ databases">
        <title>Draft genome sequence of Aspergillus parasiticus SU-1.</title>
        <authorList>
            <person name="Yu J."/>
            <person name="Fedorova N."/>
            <person name="Yin Y."/>
            <person name="Losada L."/>
            <person name="Zafar N."/>
            <person name="Taujale R."/>
            <person name="Ehrlich K.C."/>
            <person name="Bhatnagar D."/>
            <person name="Cleveland T.E."/>
            <person name="Bennett J.W."/>
            <person name="Nierman W.C."/>
        </authorList>
    </citation>
    <scope>NUCLEOTIDE SEQUENCE [LARGE SCALE GENOMIC DNA]</scope>
    <source>
        <strain evidence="8">ATCC 56775 / NRRL 5862 / SRRC 143 / SU-1</strain>
    </source>
</reference>
<evidence type="ECO:0000259" key="6">
    <source>
        <dbReference type="SMART" id="SM00829"/>
    </source>
</evidence>
<dbReference type="PANTHER" id="PTHR45348">
    <property type="entry name" value="HYPOTHETICAL OXIDOREDUCTASE (EUROFUNG)"/>
    <property type="match status" value="1"/>
</dbReference>
<feature type="domain" description="Enoyl reductase (ER)" evidence="6">
    <location>
        <begin position="14"/>
        <end position="343"/>
    </location>
</feature>
<dbReference type="SMART" id="SM00829">
    <property type="entry name" value="PKS_ER"/>
    <property type="match status" value="1"/>
</dbReference>
<keyword evidence="4" id="KW-0560">Oxidoreductase</keyword>
<dbReference type="InterPro" id="IPR036291">
    <property type="entry name" value="NAD(P)-bd_dom_sf"/>
</dbReference>
<proteinExistence type="inferred from homology"/>
<evidence type="ECO:0000256" key="1">
    <source>
        <dbReference type="ARBA" id="ARBA00008072"/>
    </source>
</evidence>
<dbReference type="STRING" id="1403190.A0A0F0IH13"/>
<evidence type="ECO:0000256" key="5">
    <source>
        <dbReference type="SAM" id="MobiDB-lite"/>
    </source>
</evidence>
<dbReference type="SUPFAM" id="SSF51735">
    <property type="entry name" value="NAD(P)-binding Rossmann-fold domains"/>
    <property type="match status" value="1"/>
</dbReference>
<protein>
    <submittedName>
        <fullName evidence="7">Enoylreductaselike</fullName>
    </submittedName>
</protein>
<evidence type="ECO:0000313" key="7">
    <source>
        <dbReference type="EMBL" id="KJK65143.1"/>
    </source>
</evidence>
<dbReference type="InterPro" id="IPR047122">
    <property type="entry name" value="Trans-enoyl_RdTase-like"/>
</dbReference>
<keyword evidence="2" id="KW-0547">Nucleotide-binding</keyword>
<dbReference type="OrthoDB" id="10257049at2759"/>
<keyword evidence="3" id="KW-0521">NADP</keyword>
<dbReference type="InterPro" id="IPR013149">
    <property type="entry name" value="ADH-like_C"/>
</dbReference>
<dbReference type="InterPro" id="IPR013154">
    <property type="entry name" value="ADH-like_N"/>
</dbReference>
<dbReference type="Gene3D" id="3.40.50.720">
    <property type="entry name" value="NAD(P)-binding Rossmann-like Domain"/>
    <property type="match status" value="1"/>
</dbReference>
<dbReference type="Pfam" id="PF00107">
    <property type="entry name" value="ADH_zinc_N"/>
    <property type="match status" value="1"/>
</dbReference>
<evidence type="ECO:0000256" key="4">
    <source>
        <dbReference type="ARBA" id="ARBA00023002"/>
    </source>
</evidence>
<dbReference type="CDD" id="cd08249">
    <property type="entry name" value="enoyl_reductase_like"/>
    <property type="match status" value="1"/>
</dbReference>
<organism evidence="7 8">
    <name type="scientific">Aspergillus parasiticus (strain ATCC 56775 / NRRL 5862 / SRRC 143 / SU-1)</name>
    <dbReference type="NCBI Taxonomy" id="1403190"/>
    <lineage>
        <taxon>Eukaryota</taxon>
        <taxon>Fungi</taxon>
        <taxon>Dikarya</taxon>
        <taxon>Ascomycota</taxon>
        <taxon>Pezizomycotina</taxon>
        <taxon>Eurotiomycetes</taxon>
        <taxon>Eurotiomycetidae</taxon>
        <taxon>Eurotiales</taxon>
        <taxon>Aspergillaceae</taxon>
        <taxon>Aspergillus</taxon>
        <taxon>Aspergillus subgen. Circumdati</taxon>
    </lineage>
</organism>
<dbReference type="PANTHER" id="PTHR45348:SF2">
    <property type="entry name" value="ZINC-TYPE ALCOHOL DEHYDROGENASE-LIKE PROTEIN C2E1P3.01"/>
    <property type="match status" value="1"/>
</dbReference>
<comment type="similarity">
    <text evidence="1">Belongs to the zinc-containing alcohol dehydrogenase family.</text>
</comment>
<dbReference type="GO" id="GO:0000166">
    <property type="term" value="F:nucleotide binding"/>
    <property type="evidence" value="ECO:0007669"/>
    <property type="project" value="UniProtKB-KW"/>
</dbReference>
<dbReference type="GO" id="GO:0016651">
    <property type="term" value="F:oxidoreductase activity, acting on NAD(P)H"/>
    <property type="evidence" value="ECO:0007669"/>
    <property type="project" value="InterPro"/>
</dbReference>
<dbReference type="EMBL" id="JZEE01000374">
    <property type="protein sequence ID" value="KJK65143.1"/>
    <property type="molecule type" value="Genomic_DNA"/>
</dbReference>
<evidence type="ECO:0000313" key="8">
    <source>
        <dbReference type="Proteomes" id="UP000033540"/>
    </source>
</evidence>
<dbReference type="InterPro" id="IPR020843">
    <property type="entry name" value="ER"/>
</dbReference>
<dbReference type="Proteomes" id="UP000033540">
    <property type="component" value="Unassembled WGS sequence"/>
</dbReference>
<dbReference type="InterPro" id="IPR011032">
    <property type="entry name" value="GroES-like_sf"/>
</dbReference>
<sequence length="345" mass="36225">MAGQHEAAILPQKGGPLSLGKRPTPEPGPNEVLIEVKAVALNPCDHFQRDYGMPPVLIYPAILGSDTAGVVVKLGSNVITVPGPGSRVIAFASSFYQNGSPDHGAFQKYTLAQSEAVISLPDNLSFEEGAVFPMAVLTALTAWTTIGIPLDTKYTPANKQAVLIWGASSSVGTFAVQSAKTLGFTVYATASPKHHDLVKKLGAHAVFDYRASDVVSQIVSAVKKDGVKLHTAHCVVDGALQPTLDILKETKGDAHAKVAHSPLLPEGHPTLDNTQITFNFPPMDETARGKHIHEVFHGWLKTGLQSGEVIPSPTIQTEGGGLGAVHAALDKLKGGVSGTKIVVPV</sequence>
<feature type="region of interest" description="Disordered" evidence="5">
    <location>
        <begin position="1"/>
        <end position="28"/>
    </location>
</feature>
<gene>
    <name evidence="7" type="ORF">P875_00010623</name>
</gene>
<dbReference type="AlphaFoldDB" id="A0A0F0IH13"/>
<comment type="caution">
    <text evidence="7">The sequence shown here is derived from an EMBL/GenBank/DDBJ whole genome shotgun (WGS) entry which is preliminary data.</text>
</comment>
<dbReference type="SUPFAM" id="SSF50129">
    <property type="entry name" value="GroES-like"/>
    <property type="match status" value="1"/>
</dbReference>
<dbReference type="Gene3D" id="3.90.180.10">
    <property type="entry name" value="Medium-chain alcohol dehydrogenases, catalytic domain"/>
    <property type="match status" value="1"/>
</dbReference>
<evidence type="ECO:0000256" key="2">
    <source>
        <dbReference type="ARBA" id="ARBA00022741"/>
    </source>
</evidence>
<dbReference type="Pfam" id="PF08240">
    <property type="entry name" value="ADH_N"/>
    <property type="match status" value="1"/>
</dbReference>
<evidence type="ECO:0000256" key="3">
    <source>
        <dbReference type="ARBA" id="ARBA00022857"/>
    </source>
</evidence>
<accession>A0A0F0IH13</accession>